<keyword evidence="2" id="KW-0489">Methyltransferase</keyword>
<dbReference type="Gene3D" id="3.40.50.150">
    <property type="entry name" value="Vaccinia Virus protein VP39"/>
    <property type="match status" value="1"/>
</dbReference>
<evidence type="ECO:0000256" key="3">
    <source>
        <dbReference type="ARBA" id="ARBA00022679"/>
    </source>
</evidence>
<dbReference type="InterPro" id="IPR051419">
    <property type="entry name" value="Lys/N-term_MeTrsfase_sf"/>
</dbReference>
<dbReference type="AlphaFoldDB" id="A0A2T2P4Z8"/>
<dbReference type="Proteomes" id="UP000240883">
    <property type="component" value="Unassembled WGS sequence"/>
</dbReference>
<reference evidence="4 5" key="1">
    <citation type="journal article" date="2018" name="Front. Microbiol.">
        <title>Genome-Wide Analysis of Corynespora cassiicola Leaf Fall Disease Putative Effectors.</title>
        <authorList>
            <person name="Lopez D."/>
            <person name="Ribeiro S."/>
            <person name="Label P."/>
            <person name="Fumanal B."/>
            <person name="Venisse J.S."/>
            <person name="Kohler A."/>
            <person name="de Oliveira R.R."/>
            <person name="Labutti K."/>
            <person name="Lipzen A."/>
            <person name="Lail K."/>
            <person name="Bauer D."/>
            <person name="Ohm R.A."/>
            <person name="Barry K.W."/>
            <person name="Spatafora J."/>
            <person name="Grigoriev I.V."/>
            <person name="Martin F.M."/>
            <person name="Pujade-Renaud V."/>
        </authorList>
    </citation>
    <scope>NUCLEOTIDE SEQUENCE [LARGE SCALE GENOMIC DNA]</scope>
    <source>
        <strain evidence="4 5">Philippines</strain>
    </source>
</reference>
<keyword evidence="5" id="KW-1185">Reference proteome</keyword>
<dbReference type="InterPro" id="IPR029063">
    <property type="entry name" value="SAM-dependent_MTases_sf"/>
</dbReference>
<protein>
    <recommendedName>
        <fullName evidence="6">Methyltransferase domain-containing protein</fullName>
    </recommendedName>
</protein>
<dbReference type="EMBL" id="KZ678129">
    <property type="protein sequence ID" value="PSN72787.1"/>
    <property type="molecule type" value="Genomic_DNA"/>
</dbReference>
<evidence type="ECO:0000313" key="5">
    <source>
        <dbReference type="Proteomes" id="UP000240883"/>
    </source>
</evidence>
<dbReference type="OrthoDB" id="411785at2759"/>
<organism evidence="4 5">
    <name type="scientific">Corynespora cassiicola Philippines</name>
    <dbReference type="NCBI Taxonomy" id="1448308"/>
    <lineage>
        <taxon>Eukaryota</taxon>
        <taxon>Fungi</taxon>
        <taxon>Dikarya</taxon>
        <taxon>Ascomycota</taxon>
        <taxon>Pezizomycotina</taxon>
        <taxon>Dothideomycetes</taxon>
        <taxon>Pleosporomycetidae</taxon>
        <taxon>Pleosporales</taxon>
        <taxon>Corynesporascaceae</taxon>
        <taxon>Corynespora</taxon>
    </lineage>
</organism>
<evidence type="ECO:0000256" key="2">
    <source>
        <dbReference type="ARBA" id="ARBA00022603"/>
    </source>
</evidence>
<dbReference type="STRING" id="1448308.A0A2T2P4Z8"/>
<proteinExistence type="inferred from homology"/>
<keyword evidence="3" id="KW-0808">Transferase</keyword>
<comment type="similarity">
    <text evidence="1">Belongs to the methyltransferase superfamily.</text>
</comment>
<gene>
    <name evidence="4" type="ORF">BS50DRAFT_482795</name>
</gene>
<evidence type="ECO:0008006" key="6">
    <source>
        <dbReference type="Google" id="ProtNLM"/>
    </source>
</evidence>
<dbReference type="GO" id="GO:0008168">
    <property type="term" value="F:methyltransferase activity"/>
    <property type="evidence" value="ECO:0007669"/>
    <property type="project" value="UniProtKB-KW"/>
</dbReference>
<dbReference type="PANTHER" id="PTHR12176">
    <property type="entry name" value="SAM-DEPENDENT METHYLTRANSFERASE SUPERFAMILY PROTEIN"/>
    <property type="match status" value="1"/>
</dbReference>
<sequence>MPPQPPSFGSQQYWDNRFTSNSHPFEWLEAPNALDPYLVAALNQASEPQPQVLHIGCGTSLLSYHLRAHVDNPVQIHNVDYSKVAVEVGKKREIDIYDKTEESTLSSTPQDKGSTHMRWSSADLLDHSSLLQACDPSAYSIIVDKSTSDSIACADDVYVPLPYHIGTRAPRRRSTALTKSTEPIHPLHILAIHLALVAKPGAKWISLSYSMDRYPFEDAILDEDLDNIPQKVIDSGLPDPATLWRLEGKYEIEVPPQESPQGNGAAFTTHRPKVLHWVYVLVRTDVEVFVRDV</sequence>
<dbReference type="SUPFAM" id="SSF53335">
    <property type="entry name" value="S-adenosyl-L-methionine-dependent methyltransferases"/>
    <property type="match status" value="1"/>
</dbReference>
<accession>A0A2T2P4Z8</accession>
<name>A0A2T2P4Z8_CORCC</name>
<dbReference type="GO" id="GO:0032259">
    <property type="term" value="P:methylation"/>
    <property type="evidence" value="ECO:0007669"/>
    <property type="project" value="UniProtKB-KW"/>
</dbReference>
<evidence type="ECO:0000313" key="4">
    <source>
        <dbReference type="EMBL" id="PSN72787.1"/>
    </source>
</evidence>
<dbReference type="PANTHER" id="PTHR12176:SF84">
    <property type="entry name" value="METHYLTRANSFERASE DOMAIN-CONTAINING PROTEIN"/>
    <property type="match status" value="1"/>
</dbReference>
<evidence type="ECO:0000256" key="1">
    <source>
        <dbReference type="ARBA" id="ARBA00008361"/>
    </source>
</evidence>